<gene>
    <name evidence="4" type="primary">LOC108664674</name>
</gene>
<feature type="region of interest" description="Disordered" evidence="1">
    <location>
        <begin position="343"/>
        <end position="400"/>
    </location>
</feature>
<evidence type="ECO:0000313" key="3">
    <source>
        <dbReference type="Proteomes" id="UP000694843"/>
    </source>
</evidence>
<dbReference type="GO" id="GO:0071532">
    <property type="term" value="F:ankyrin repeat binding"/>
    <property type="evidence" value="ECO:0007669"/>
    <property type="project" value="TreeGrafter"/>
</dbReference>
<dbReference type="AlphaFoldDB" id="A0A8B7MZX3"/>
<keyword evidence="3" id="KW-1185">Reference proteome</keyword>
<accession>A0A8B7MZX3</accession>
<dbReference type="PANTHER" id="PTHR12461">
    <property type="entry name" value="HYPOXIA-INDUCIBLE FACTOR 1 ALPHA INHIBITOR-RELATED"/>
    <property type="match status" value="1"/>
</dbReference>
<dbReference type="SMART" id="SM00558">
    <property type="entry name" value="JmjC"/>
    <property type="match status" value="1"/>
</dbReference>
<dbReference type="Pfam" id="PF13621">
    <property type="entry name" value="Cupin_8"/>
    <property type="match status" value="1"/>
</dbReference>
<dbReference type="Gene3D" id="1.10.287.1010">
    <property type="entry name" value="Clavaminate synthase-like"/>
    <property type="match status" value="1"/>
</dbReference>
<dbReference type="OMA" id="QNIVGYE"/>
<evidence type="ECO:0000313" key="4">
    <source>
        <dbReference type="RefSeq" id="XP_018006828.1"/>
    </source>
</evidence>
<dbReference type="RefSeq" id="XP_018006828.1">
    <property type="nucleotide sequence ID" value="XM_018151339.2"/>
</dbReference>
<organism evidence="3 4">
    <name type="scientific">Hyalella azteca</name>
    <name type="common">Amphipod</name>
    <dbReference type="NCBI Taxonomy" id="294128"/>
    <lineage>
        <taxon>Eukaryota</taxon>
        <taxon>Metazoa</taxon>
        <taxon>Ecdysozoa</taxon>
        <taxon>Arthropoda</taxon>
        <taxon>Crustacea</taxon>
        <taxon>Multicrustacea</taxon>
        <taxon>Malacostraca</taxon>
        <taxon>Eumalacostraca</taxon>
        <taxon>Peracarida</taxon>
        <taxon>Amphipoda</taxon>
        <taxon>Senticaudata</taxon>
        <taxon>Talitrida</taxon>
        <taxon>Talitroidea</taxon>
        <taxon>Hyalellidae</taxon>
        <taxon>Hyalella</taxon>
    </lineage>
</organism>
<protein>
    <submittedName>
        <fullName evidence="4">Hypoxia-inducible factor 1-alpha inhibitor</fullName>
    </submittedName>
</protein>
<evidence type="ECO:0000259" key="2">
    <source>
        <dbReference type="PROSITE" id="PS51184"/>
    </source>
</evidence>
<dbReference type="InterPro" id="IPR027452">
    <property type="entry name" value="FIH-1_dom_II"/>
</dbReference>
<dbReference type="GO" id="GO:0005634">
    <property type="term" value="C:nucleus"/>
    <property type="evidence" value="ECO:0007669"/>
    <property type="project" value="TreeGrafter"/>
</dbReference>
<dbReference type="GO" id="GO:0045746">
    <property type="term" value="P:negative regulation of Notch signaling pathway"/>
    <property type="evidence" value="ECO:0007669"/>
    <property type="project" value="TreeGrafter"/>
</dbReference>
<dbReference type="SUPFAM" id="SSF51197">
    <property type="entry name" value="Clavaminate synthase-like"/>
    <property type="match status" value="1"/>
</dbReference>
<dbReference type="FunFam" id="2.60.120.10:FF:000042">
    <property type="entry name" value="Hypoxia-inducible factor 1-alpha inhibitor"/>
    <property type="match status" value="1"/>
</dbReference>
<dbReference type="InterPro" id="IPR003347">
    <property type="entry name" value="JmjC_dom"/>
</dbReference>
<dbReference type="Gene3D" id="2.60.120.10">
    <property type="entry name" value="Jelly Rolls"/>
    <property type="match status" value="1"/>
</dbReference>
<feature type="compositionally biased region" description="Basic and acidic residues" evidence="1">
    <location>
        <begin position="343"/>
        <end position="356"/>
    </location>
</feature>
<dbReference type="PROSITE" id="PS51184">
    <property type="entry name" value="JMJC"/>
    <property type="match status" value="1"/>
</dbReference>
<name>A0A8B7MZX3_HYAAZ</name>
<proteinExistence type="predicted"/>
<dbReference type="OrthoDB" id="47172at2759"/>
<dbReference type="PANTHER" id="PTHR12461:SF105">
    <property type="entry name" value="HYPOXIA-INDUCIBLE FACTOR 1-ALPHA INHIBITOR"/>
    <property type="match status" value="1"/>
</dbReference>
<reference evidence="4" key="1">
    <citation type="submission" date="2025-08" db="UniProtKB">
        <authorList>
            <consortium name="RefSeq"/>
        </authorList>
    </citation>
    <scope>IDENTIFICATION</scope>
    <source>
        <tissue evidence="4">Whole organism</tissue>
    </source>
</reference>
<feature type="domain" description="JmjC" evidence="2">
    <location>
        <begin position="113"/>
        <end position="283"/>
    </location>
</feature>
<dbReference type="GO" id="GO:0005737">
    <property type="term" value="C:cytoplasm"/>
    <property type="evidence" value="ECO:0007669"/>
    <property type="project" value="TreeGrafter"/>
</dbReference>
<dbReference type="GO" id="GO:0036139">
    <property type="term" value="F:peptidyl-histidine dioxygenase activity"/>
    <property type="evidence" value="ECO:0007669"/>
    <property type="project" value="TreeGrafter"/>
</dbReference>
<dbReference type="GeneID" id="108664674"/>
<feature type="compositionally biased region" description="Polar residues" evidence="1">
    <location>
        <begin position="390"/>
        <end position="400"/>
    </location>
</feature>
<dbReference type="KEGG" id="hazt:108664674"/>
<dbReference type="InterPro" id="IPR041667">
    <property type="entry name" value="Cupin_8"/>
</dbReference>
<evidence type="ECO:0000256" key="1">
    <source>
        <dbReference type="SAM" id="MobiDB-lite"/>
    </source>
</evidence>
<sequence length="435" mass="49316">MEIEDKFYTCEEVPRLSFQDAKAMQLIADEKPVVLTHAHICEPALKWDLKYLLEHIGDAEHVVFASCSNVFKYYDDQKIKFCPQFERPTEKLAMTFKEFYQRFNNWKPGEKKLYLQQSLSSTVGPKVAADFVSFNWLWLTNLQKLVNWGALTSNLLLIAAKGGLTPVHYDEQQNLFCQLIGQKKVTLFSPEHHNRLYPHPVYHPHDRQSQVDLSKPNFSLYPGLRHLHGHEAIVGPGDVLYIPIYWWHQVESLNTHPYTVSLNFWYKAPPADNISYPLLPRQEVVIMRNIEKMIVDVFKEPSQVDHFFQSLTLGRYTVQGADVPATLSASLMNPELFSKEHLNDQKREEPSKDSDKLVGVQARGARKKKIVGKNSSANVRGEGSAHAKDGTNSTCSCHETSNPVVENGSPSCTCCSSCSSSPSLCKNYSHASQSS</sequence>
<dbReference type="GO" id="GO:0036140">
    <property type="term" value="F:[protein]-asparagine 3-dioxygenase activity"/>
    <property type="evidence" value="ECO:0007669"/>
    <property type="project" value="TreeGrafter"/>
</dbReference>
<dbReference type="Proteomes" id="UP000694843">
    <property type="component" value="Unplaced"/>
</dbReference>
<dbReference type="InterPro" id="IPR014710">
    <property type="entry name" value="RmlC-like_jellyroll"/>
</dbReference>